<keyword evidence="4" id="KW-0804">Transcription</keyword>
<dbReference type="PANTHER" id="PTHR10985">
    <property type="entry name" value="BASIC HELIX-LOOP-HELIX TRANSCRIPTION FACTOR, HES-RELATED"/>
    <property type="match status" value="1"/>
</dbReference>
<keyword evidence="3" id="KW-0805">Transcription regulation</keyword>
<dbReference type="SMART" id="SM00353">
    <property type="entry name" value="HLH"/>
    <property type="match status" value="1"/>
</dbReference>
<name>A0A8T0BJY3_SILME</name>
<comment type="caution">
    <text evidence="7">The sequence shown here is derived from an EMBL/GenBank/DDBJ whole genome shotgun (WGS) entry which is preliminary data.</text>
</comment>
<accession>A0A8T0BJY3</accession>
<evidence type="ECO:0000313" key="7">
    <source>
        <dbReference type="EMBL" id="KAF7707364.1"/>
    </source>
</evidence>
<proteinExistence type="predicted"/>
<evidence type="ECO:0000256" key="1">
    <source>
        <dbReference type="ARBA" id="ARBA00004123"/>
    </source>
</evidence>
<gene>
    <name evidence="7" type="ORF">HF521_018582</name>
</gene>
<evidence type="ECO:0000256" key="3">
    <source>
        <dbReference type="ARBA" id="ARBA00023015"/>
    </source>
</evidence>
<feature type="domain" description="BHLH" evidence="6">
    <location>
        <begin position="7"/>
        <end position="64"/>
    </location>
</feature>
<dbReference type="InterPro" id="IPR011598">
    <property type="entry name" value="bHLH_dom"/>
</dbReference>
<dbReference type="EMBL" id="JABFDY010000005">
    <property type="protein sequence ID" value="KAF7707364.1"/>
    <property type="molecule type" value="Genomic_DNA"/>
</dbReference>
<dbReference type="PROSITE" id="PS50888">
    <property type="entry name" value="BHLH"/>
    <property type="match status" value="1"/>
</dbReference>
<dbReference type="SUPFAM" id="SSF47459">
    <property type="entry name" value="HLH, helix-loop-helix DNA-binding domain"/>
    <property type="match status" value="1"/>
</dbReference>
<evidence type="ECO:0000313" key="8">
    <source>
        <dbReference type="Proteomes" id="UP000606274"/>
    </source>
</evidence>
<sequence length="258" mass="28698">MAKTESRKRKLKPVIEKKRRDRINQNLAVLRALLFDSTADTRLQNPKLEKAEILDLAVQYIRNNTCDKTNMKGSIYQTAIEAAHTQKCSSSLASDAQTNLCALEFTSHMGQKQHFERENSKISLECCLDCHSSRAGRESEAKSPDSDTKLCSSSSASHLVLTEPTSIACKSAYQNTIDFPPSEQLSPPPSPLYLPFASSVSPPSSHLPHFTAFSVYSPRSLPQLLQLHKSSSLPSPSSLYLGTREVFPQSQTTWRPWS</sequence>
<dbReference type="OrthoDB" id="690068at2759"/>
<organism evidence="7 8">
    <name type="scientific">Silurus meridionalis</name>
    <name type="common">Southern catfish</name>
    <name type="synonym">Silurus soldatovi meridionalis</name>
    <dbReference type="NCBI Taxonomy" id="175797"/>
    <lineage>
        <taxon>Eukaryota</taxon>
        <taxon>Metazoa</taxon>
        <taxon>Chordata</taxon>
        <taxon>Craniata</taxon>
        <taxon>Vertebrata</taxon>
        <taxon>Euteleostomi</taxon>
        <taxon>Actinopterygii</taxon>
        <taxon>Neopterygii</taxon>
        <taxon>Teleostei</taxon>
        <taxon>Ostariophysi</taxon>
        <taxon>Siluriformes</taxon>
        <taxon>Siluridae</taxon>
        <taxon>Silurus</taxon>
    </lineage>
</organism>
<dbReference type="GO" id="GO:0046983">
    <property type="term" value="F:protein dimerization activity"/>
    <property type="evidence" value="ECO:0007669"/>
    <property type="project" value="InterPro"/>
</dbReference>
<evidence type="ECO:0000256" key="4">
    <source>
        <dbReference type="ARBA" id="ARBA00023163"/>
    </source>
</evidence>
<dbReference type="InterPro" id="IPR032644">
    <property type="entry name" value="HES-7_bHLH-O"/>
</dbReference>
<evidence type="ECO:0000259" key="6">
    <source>
        <dbReference type="PROSITE" id="PS50888"/>
    </source>
</evidence>
<keyword evidence="5" id="KW-0539">Nucleus</keyword>
<keyword evidence="2" id="KW-0678">Repressor</keyword>
<dbReference type="InterPro" id="IPR050370">
    <property type="entry name" value="HES_HEY"/>
</dbReference>
<dbReference type="CDD" id="cd11462">
    <property type="entry name" value="bHLH-O_HES7"/>
    <property type="match status" value="1"/>
</dbReference>
<dbReference type="Proteomes" id="UP000606274">
    <property type="component" value="Unassembled WGS sequence"/>
</dbReference>
<evidence type="ECO:0000256" key="5">
    <source>
        <dbReference type="ARBA" id="ARBA00023242"/>
    </source>
</evidence>
<dbReference type="GO" id="GO:0005634">
    <property type="term" value="C:nucleus"/>
    <property type="evidence" value="ECO:0007669"/>
    <property type="project" value="UniProtKB-SubCell"/>
</dbReference>
<protein>
    <recommendedName>
        <fullName evidence="6">BHLH domain-containing protein</fullName>
    </recommendedName>
</protein>
<comment type="subcellular location">
    <subcellularLocation>
        <location evidence="1">Nucleus</location>
    </subcellularLocation>
</comment>
<dbReference type="InterPro" id="IPR036638">
    <property type="entry name" value="HLH_DNA-bd_sf"/>
</dbReference>
<dbReference type="Pfam" id="PF00010">
    <property type="entry name" value="HLH"/>
    <property type="match status" value="1"/>
</dbReference>
<dbReference type="Gene3D" id="4.10.280.10">
    <property type="entry name" value="Helix-loop-helix DNA-binding domain"/>
    <property type="match status" value="1"/>
</dbReference>
<dbReference type="AlphaFoldDB" id="A0A8T0BJY3"/>
<evidence type="ECO:0000256" key="2">
    <source>
        <dbReference type="ARBA" id="ARBA00022491"/>
    </source>
</evidence>
<keyword evidence="8" id="KW-1185">Reference proteome</keyword>
<reference evidence="7" key="1">
    <citation type="submission" date="2020-08" db="EMBL/GenBank/DDBJ databases">
        <title>Chromosome-level assembly of Southern catfish (Silurus meridionalis) provides insights into visual adaptation to the nocturnal and benthic lifestyles.</title>
        <authorList>
            <person name="Zhang Y."/>
            <person name="Wang D."/>
            <person name="Peng Z."/>
        </authorList>
    </citation>
    <scope>NUCLEOTIDE SEQUENCE</scope>
    <source>
        <strain evidence="7">SWU-2019-XX</strain>
        <tissue evidence="7">Muscle</tissue>
    </source>
</reference>